<dbReference type="GO" id="GO:0032259">
    <property type="term" value="P:methylation"/>
    <property type="evidence" value="ECO:0007669"/>
    <property type="project" value="UniProtKB-KW"/>
</dbReference>
<dbReference type="SUPFAM" id="SSF53335">
    <property type="entry name" value="S-adenosyl-L-methionine-dependent methyltransferases"/>
    <property type="match status" value="1"/>
</dbReference>
<dbReference type="InterPro" id="IPR029063">
    <property type="entry name" value="SAM-dependent_MTases_sf"/>
</dbReference>
<sequence length="306" mass="35491">MEFVVCNLCGSSRARLRFPSTLSRRRDRALDFRCTSNGYGIHPPIVQCLDCGLVYANPRYEAAEIAETYRAIEDPLYLLEREGRVLTFEHHLRPIEQLIGPGHGRRLLDVGCHIGIFLEIAQAHGWEAWGVEPSRWAVEVARARGLRVIEGTLREARFPDAWFDVVTMWDVIEHLSDPLGELREVYRILKPGGWVVIHTMDIESPFARLLGSRWPWLMEMHLYYFSRRTLRRMLERAGFRVHRMAAEGRYLRLGYLATRVRALFPRLGAFLVWLVQRAHLTARAVYIDLGDLFTAYAWKPEHPPDG</sequence>
<dbReference type="CDD" id="cd02440">
    <property type="entry name" value="AdoMet_MTases"/>
    <property type="match status" value="1"/>
</dbReference>
<dbReference type="Proteomes" id="UP000236642">
    <property type="component" value="Unassembled WGS sequence"/>
</dbReference>
<evidence type="ECO:0000313" key="2">
    <source>
        <dbReference type="Proteomes" id="UP000236642"/>
    </source>
</evidence>
<dbReference type="Gene3D" id="3.40.50.150">
    <property type="entry name" value="Vaccinia Virus protein VP39"/>
    <property type="match status" value="1"/>
</dbReference>
<protein>
    <submittedName>
        <fullName evidence="1">Demethylmenaquinone methyltransferase</fullName>
        <ecNumber evidence="1">2.1.1.163</ecNumber>
    </submittedName>
</protein>
<name>A0A2H5Y4I9_9CHLR</name>
<organism evidence="1 2">
    <name type="scientific">Candidatus Thermoflexus japonica</name>
    <dbReference type="NCBI Taxonomy" id="2035417"/>
    <lineage>
        <taxon>Bacteria</taxon>
        <taxon>Bacillati</taxon>
        <taxon>Chloroflexota</taxon>
        <taxon>Thermoflexia</taxon>
        <taxon>Thermoflexales</taxon>
        <taxon>Thermoflexaceae</taxon>
        <taxon>Thermoflexus</taxon>
    </lineage>
</organism>
<dbReference type="GO" id="GO:0043770">
    <property type="term" value="F:demethylmenaquinone methyltransferase activity"/>
    <property type="evidence" value="ECO:0007669"/>
    <property type="project" value="UniProtKB-EC"/>
</dbReference>
<dbReference type="PANTHER" id="PTHR43861:SF6">
    <property type="entry name" value="METHYLTRANSFERASE TYPE 11"/>
    <property type="match status" value="1"/>
</dbReference>
<evidence type="ECO:0000313" key="1">
    <source>
        <dbReference type="EMBL" id="GBD08365.1"/>
    </source>
</evidence>
<dbReference type="EC" id="2.1.1.163" evidence="1"/>
<dbReference type="Pfam" id="PF13489">
    <property type="entry name" value="Methyltransf_23"/>
    <property type="match status" value="1"/>
</dbReference>
<gene>
    <name evidence="1" type="primary">menG_2</name>
    <name evidence="1" type="ORF">HRbin22_00602</name>
</gene>
<dbReference type="PANTHER" id="PTHR43861">
    <property type="entry name" value="TRANS-ACONITATE 2-METHYLTRANSFERASE-RELATED"/>
    <property type="match status" value="1"/>
</dbReference>
<proteinExistence type="predicted"/>
<dbReference type="AlphaFoldDB" id="A0A2H5Y4I9"/>
<keyword evidence="1" id="KW-0489">Methyltransferase</keyword>
<accession>A0A2H5Y4I9</accession>
<reference evidence="2" key="1">
    <citation type="submission" date="2017-09" db="EMBL/GenBank/DDBJ databases">
        <title>Metaegenomics of thermophilic ammonia-oxidizing enrichment culture.</title>
        <authorList>
            <person name="Kato S."/>
            <person name="Suzuki K."/>
        </authorList>
    </citation>
    <scope>NUCLEOTIDE SEQUENCE [LARGE SCALE GENOMIC DNA]</scope>
</reference>
<comment type="caution">
    <text evidence="1">The sequence shown here is derived from an EMBL/GenBank/DDBJ whole genome shotgun (WGS) entry which is preliminary data.</text>
</comment>
<dbReference type="EMBL" id="BEHY01000008">
    <property type="protein sequence ID" value="GBD08365.1"/>
    <property type="molecule type" value="Genomic_DNA"/>
</dbReference>
<keyword evidence="1" id="KW-0808">Transferase</keyword>